<protein>
    <submittedName>
        <fullName evidence="2">Uncharacterized protein</fullName>
    </submittedName>
</protein>
<reference evidence="2" key="1">
    <citation type="submission" date="2019-03" db="EMBL/GenBank/DDBJ databases">
        <authorList>
            <person name="Mank J."/>
            <person name="Almeida P."/>
        </authorList>
    </citation>
    <scope>NUCLEOTIDE SEQUENCE</scope>
    <source>
        <strain evidence="2">78183</strain>
    </source>
</reference>
<gene>
    <name evidence="2" type="ORF">SVIM_LOCUS202765</name>
</gene>
<dbReference type="EMBL" id="CAADRP010001335">
    <property type="protein sequence ID" value="VFU37808.1"/>
    <property type="molecule type" value="Genomic_DNA"/>
</dbReference>
<proteinExistence type="predicted"/>
<evidence type="ECO:0000313" key="2">
    <source>
        <dbReference type="EMBL" id="VFU37808.1"/>
    </source>
</evidence>
<name>A0A6N2L9G7_SALVM</name>
<accession>A0A6N2L9G7</accession>
<feature type="compositionally biased region" description="Basic and acidic residues" evidence="1">
    <location>
        <begin position="46"/>
        <end position="56"/>
    </location>
</feature>
<evidence type="ECO:0000256" key="1">
    <source>
        <dbReference type="SAM" id="MobiDB-lite"/>
    </source>
</evidence>
<dbReference type="AlphaFoldDB" id="A0A6N2L9G7"/>
<organism evidence="2">
    <name type="scientific">Salix viminalis</name>
    <name type="common">Common osier</name>
    <name type="synonym">Basket willow</name>
    <dbReference type="NCBI Taxonomy" id="40686"/>
    <lineage>
        <taxon>Eukaryota</taxon>
        <taxon>Viridiplantae</taxon>
        <taxon>Streptophyta</taxon>
        <taxon>Embryophyta</taxon>
        <taxon>Tracheophyta</taxon>
        <taxon>Spermatophyta</taxon>
        <taxon>Magnoliopsida</taxon>
        <taxon>eudicotyledons</taxon>
        <taxon>Gunneridae</taxon>
        <taxon>Pentapetalae</taxon>
        <taxon>rosids</taxon>
        <taxon>fabids</taxon>
        <taxon>Malpighiales</taxon>
        <taxon>Salicaceae</taxon>
        <taxon>Saliceae</taxon>
        <taxon>Salix</taxon>
    </lineage>
</organism>
<feature type="region of interest" description="Disordered" evidence="1">
    <location>
        <begin position="36"/>
        <end position="56"/>
    </location>
</feature>
<sequence length="83" mass="9589">MLLHFAWGIKVFWLRATEFPEETMLRYNLAQGIPTEGEEQPINDVGRSHPQERNPRARGELCSAILQLAMEFNEETFVTLSIL</sequence>